<evidence type="ECO:0000256" key="3">
    <source>
        <dbReference type="SAM" id="MobiDB-lite"/>
    </source>
</evidence>
<evidence type="ECO:0000313" key="5">
    <source>
        <dbReference type="EMBL" id="HIR59987.1"/>
    </source>
</evidence>
<name>A0A9D1DVY5_9FIRM</name>
<protein>
    <submittedName>
        <fullName evidence="5">Leucine-rich repeat protein</fullName>
    </submittedName>
</protein>
<sequence length="784" mass="86256">MKRSVKILVSALLLASMSLTMVPAVIPAVQQTASAASTVSLVGRLENGFEWSWDESTGTVTIEGEGLLPADLSRMVSVTGSSPDTLILGDGITGFSDNTTALSPGTLVLGAKFSDTDFTSIKPTEGFEVSMRNGNFLAYDGGLYSVNGQTLYSYAAGDKNVTLRNGTRTVGDYAFYGCEAESIVIPETVTAISSDAFDNLASTGGIPIILPTDTISLGYAPNGFSSNDLEPYKLVFIFRRGDELVCETTDTRQDIGPLIAEAWNKIGCRTPEEVYSGESTTAYGFRDVTAVKRKGSTQTIWLSTFFVTRNGIQSGWVYNNGKVYYIQLEEHPQLIQAEGKFYYNSSSGGTKSKIFTFSSDGSLIDPPSDMMVVTTDGTKSSYSSLTGGGSEPGSDSGSSSGSSSGYTGLVYRGGKAYIYDDRGEMLHSGWFQAEGDWFYLNDYGAGVVKCWRNGEDGSPRYLKADGTMAHDEWIEDYHNWYYLDSDGRKYTGRHRIDGRWYTFDSNGVLQTSGSGSGSGSTTTSYTVRYDENGKARIYDRNGNQVRSGWYEVDDEWYFINDYGAGVVKCWRDKDGAPRYLKADGTMAHDEWIQDYGNWNYLDSDGVKYTGTHTIDGTRYTFNSNGVLQTGSGSGSTTTGYTVRYDENGKARIYDRNGNQVRSGWYQADGRWYCINDYGAGVVKCWRLKDGKYRYLKADGSMAANEWVQDYGYWYYCKSDGTRYESSWAQIGGKWYWFGGSGKMMADGWLTLADGNTYYFYADGHMAANTTIDGHRVNGSGVRVS</sequence>
<dbReference type="Proteomes" id="UP000824241">
    <property type="component" value="Unassembled WGS sequence"/>
</dbReference>
<dbReference type="Gene3D" id="2.10.270.10">
    <property type="entry name" value="Cholin Binding"/>
    <property type="match status" value="5"/>
</dbReference>
<dbReference type="Pfam" id="PF19127">
    <property type="entry name" value="Choline_bind_3"/>
    <property type="match status" value="1"/>
</dbReference>
<organism evidence="5 6">
    <name type="scientific">Candidatus Faecivivens stercoravium</name>
    <dbReference type="NCBI Taxonomy" id="2840803"/>
    <lineage>
        <taxon>Bacteria</taxon>
        <taxon>Bacillati</taxon>
        <taxon>Bacillota</taxon>
        <taxon>Clostridia</taxon>
        <taxon>Eubacteriales</taxon>
        <taxon>Oscillospiraceae</taxon>
        <taxon>Oscillospiraceae incertae sedis</taxon>
        <taxon>Candidatus Faecivivens</taxon>
    </lineage>
</organism>
<gene>
    <name evidence="5" type="ORF">IAB37_00200</name>
</gene>
<proteinExistence type="predicted"/>
<dbReference type="Pfam" id="PF01473">
    <property type="entry name" value="Choline_bind_1"/>
    <property type="match status" value="3"/>
</dbReference>
<dbReference type="EMBL" id="DVHA01000006">
    <property type="protein sequence ID" value="HIR59987.1"/>
    <property type="molecule type" value="Genomic_DNA"/>
</dbReference>
<dbReference type="AlphaFoldDB" id="A0A9D1DVY5"/>
<keyword evidence="4" id="KW-0732">Signal</keyword>
<reference evidence="5" key="2">
    <citation type="journal article" date="2021" name="PeerJ">
        <title>Extensive microbial diversity within the chicken gut microbiome revealed by metagenomics and culture.</title>
        <authorList>
            <person name="Gilroy R."/>
            <person name="Ravi A."/>
            <person name="Getino M."/>
            <person name="Pursley I."/>
            <person name="Horton D.L."/>
            <person name="Alikhan N.F."/>
            <person name="Baker D."/>
            <person name="Gharbi K."/>
            <person name="Hall N."/>
            <person name="Watson M."/>
            <person name="Adriaenssens E.M."/>
            <person name="Foster-Nyarko E."/>
            <person name="Jarju S."/>
            <person name="Secka A."/>
            <person name="Antonio M."/>
            <person name="Oren A."/>
            <person name="Chaudhuri R.R."/>
            <person name="La Ragione R."/>
            <person name="Hildebrand F."/>
            <person name="Pallen M.J."/>
        </authorList>
    </citation>
    <scope>NUCLEOTIDE SEQUENCE</scope>
    <source>
        <strain evidence="5">CHK189-12415</strain>
    </source>
</reference>
<dbReference type="InterPro" id="IPR026906">
    <property type="entry name" value="LRR_5"/>
</dbReference>
<feature type="repeat" description="Cell wall-binding" evidence="2">
    <location>
        <begin position="724"/>
        <end position="743"/>
    </location>
</feature>
<evidence type="ECO:0000256" key="1">
    <source>
        <dbReference type="ARBA" id="ARBA00022737"/>
    </source>
</evidence>
<dbReference type="Gene3D" id="3.80.10.10">
    <property type="entry name" value="Ribonuclease Inhibitor"/>
    <property type="match status" value="1"/>
</dbReference>
<comment type="caution">
    <text evidence="5">The sequence shown here is derived from an EMBL/GenBank/DDBJ whole genome shotgun (WGS) entry which is preliminary data.</text>
</comment>
<feature type="compositionally biased region" description="Low complexity" evidence="3">
    <location>
        <begin position="392"/>
        <end position="404"/>
    </location>
</feature>
<dbReference type="PROSITE" id="PS51170">
    <property type="entry name" value="CW"/>
    <property type="match status" value="2"/>
</dbReference>
<evidence type="ECO:0000256" key="4">
    <source>
        <dbReference type="SAM" id="SignalP"/>
    </source>
</evidence>
<evidence type="ECO:0000256" key="2">
    <source>
        <dbReference type="PROSITE-ProRule" id="PRU00591"/>
    </source>
</evidence>
<dbReference type="Pfam" id="PF13306">
    <property type="entry name" value="LRR_5"/>
    <property type="match status" value="1"/>
</dbReference>
<dbReference type="SUPFAM" id="SSF69360">
    <property type="entry name" value="Cell wall binding repeat"/>
    <property type="match status" value="3"/>
</dbReference>
<feature type="repeat" description="Cell wall-binding" evidence="2">
    <location>
        <begin position="745"/>
        <end position="765"/>
    </location>
</feature>
<evidence type="ECO:0000313" key="6">
    <source>
        <dbReference type="Proteomes" id="UP000824241"/>
    </source>
</evidence>
<feature type="region of interest" description="Disordered" evidence="3">
    <location>
        <begin position="382"/>
        <end position="404"/>
    </location>
</feature>
<feature type="chain" id="PRO_5039085946" evidence="4">
    <location>
        <begin position="22"/>
        <end position="784"/>
    </location>
</feature>
<accession>A0A9D1DVY5</accession>
<feature type="signal peptide" evidence="4">
    <location>
        <begin position="1"/>
        <end position="21"/>
    </location>
</feature>
<dbReference type="InterPro" id="IPR018337">
    <property type="entry name" value="Cell_wall/Cho-bd_repeat"/>
</dbReference>
<reference evidence="5" key="1">
    <citation type="submission" date="2020-10" db="EMBL/GenBank/DDBJ databases">
        <authorList>
            <person name="Gilroy R."/>
        </authorList>
    </citation>
    <scope>NUCLEOTIDE SEQUENCE</scope>
    <source>
        <strain evidence="5">CHK189-12415</strain>
    </source>
</reference>
<dbReference type="InterPro" id="IPR032675">
    <property type="entry name" value="LRR_dom_sf"/>
</dbReference>
<keyword evidence="1" id="KW-0677">Repeat</keyword>